<name>A0ABW8T474_9CLOT</name>
<sequence length="67" mass="7518">MGIGSFFKGIFGKEEENDSFEENNSNYAAELEIDEEEKIVVALAASIMAGKDKPDSHFHISKIRRVK</sequence>
<evidence type="ECO:0000313" key="1">
    <source>
        <dbReference type="EMBL" id="MFL0247258.1"/>
    </source>
</evidence>
<keyword evidence="2" id="KW-1185">Reference proteome</keyword>
<organism evidence="1 2">
    <name type="scientific">Candidatus Clostridium stratigraminis</name>
    <dbReference type="NCBI Taxonomy" id="3381661"/>
    <lineage>
        <taxon>Bacteria</taxon>
        <taxon>Bacillati</taxon>
        <taxon>Bacillota</taxon>
        <taxon>Clostridia</taxon>
        <taxon>Eubacteriales</taxon>
        <taxon>Clostridiaceae</taxon>
        <taxon>Clostridium</taxon>
    </lineage>
</organism>
<protein>
    <submittedName>
        <fullName evidence="1">Uncharacterized protein</fullName>
    </submittedName>
</protein>
<dbReference type="EMBL" id="JBJHZZ010000005">
    <property type="protein sequence ID" value="MFL0247258.1"/>
    <property type="molecule type" value="Genomic_DNA"/>
</dbReference>
<accession>A0ABW8T474</accession>
<dbReference type="RefSeq" id="WP_406769710.1">
    <property type="nucleotide sequence ID" value="NZ_JBJHZZ010000005.1"/>
</dbReference>
<comment type="caution">
    <text evidence="1">The sequence shown here is derived from an EMBL/GenBank/DDBJ whole genome shotgun (WGS) entry which is preliminary data.</text>
</comment>
<gene>
    <name evidence="1" type="ORF">ACJDUG_09755</name>
</gene>
<reference evidence="1 2" key="1">
    <citation type="submission" date="2024-11" db="EMBL/GenBank/DDBJ databases">
        <authorList>
            <person name="Heng Y.C."/>
            <person name="Lim A.C.H."/>
            <person name="Lee J.K.Y."/>
            <person name="Kittelmann S."/>
        </authorList>
    </citation>
    <scope>NUCLEOTIDE SEQUENCE [LARGE SCALE GENOMIC DNA]</scope>
    <source>
        <strain evidence="1 2">WILCCON 0185</strain>
    </source>
</reference>
<proteinExistence type="predicted"/>
<evidence type="ECO:0000313" key="2">
    <source>
        <dbReference type="Proteomes" id="UP001623591"/>
    </source>
</evidence>
<dbReference type="Proteomes" id="UP001623591">
    <property type="component" value="Unassembled WGS sequence"/>
</dbReference>